<dbReference type="InterPro" id="IPR041916">
    <property type="entry name" value="Anti_sigma_zinc_sf"/>
</dbReference>
<proteinExistence type="predicted"/>
<dbReference type="Pfam" id="PF22618">
    <property type="entry name" value="RskA_N"/>
    <property type="match status" value="1"/>
</dbReference>
<evidence type="ECO:0000256" key="10">
    <source>
        <dbReference type="ARBA" id="ARBA00030803"/>
    </source>
</evidence>
<keyword evidence="5" id="KW-1133">Transmembrane helix</keyword>
<evidence type="ECO:0000256" key="9">
    <source>
        <dbReference type="ARBA" id="ARBA00029829"/>
    </source>
</evidence>
<dbReference type="EMBL" id="CP061281">
    <property type="protein sequence ID" value="QNS08314.1"/>
    <property type="molecule type" value="Genomic_DNA"/>
</dbReference>
<evidence type="ECO:0000259" key="12">
    <source>
        <dbReference type="Pfam" id="PF22618"/>
    </source>
</evidence>
<evidence type="ECO:0000256" key="8">
    <source>
        <dbReference type="ARBA" id="ARBA00023163"/>
    </source>
</evidence>
<evidence type="ECO:0000313" key="14">
    <source>
        <dbReference type="Proteomes" id="UP000516428"/>
    </source>
</evidence>
<evidence type="ECO:0000256" key="7">
    <source>
        <dbReference type="ARBA" id="ARBA00023136"/>
    </source>
</evidence>
<dbReference type="GO" id="GO:0016989">
    <property type="term" value="F:sigma factor antagonist activity"/>
    <property type="evidence" value="ECO:0007669"/>
    <property type="project" value="TreeGrafter"/>
</dbReference>
<sequence length="249" mass="26423">MSTADLHTLTGAYALHALPDEERAAFERHLAECEACRDETAELTATAARLGLAATTTPSPALREEVLRRITTVRQEQPGAPRSERIARGLRWRQASRWALAACLAAAAALGGTAVWQHERAQDATEQARQAQQDNQHIAEVLSASDAKSLATELADGASGTVVVSHERDRAVFLASDMARPPRGKVYQLWFDDSGTMRPAGLMDTARTDQAVLLDGAVDGASGIGITVEPAGGSEHPTSAPIALMKLPA</sequence>
<dbReference type="Pfam" id="PF10099">
    <property type="entry name" value="RskA_C"/>
    <property type="match status" value="1"/>
</dbReference>
<evidence type="ECO:0000259" key="11">
    <source>
        <dbReference type="Pfam" id="PF10099"/>
    </source>
</evidence>
<dbReference type="GO" id="GO:0005886">
    <property type="term" value="C:plasma membrane"/>
    <property type="evidence" value="ECO:0007669"/>
    <property type="project" value="UniProtKB-SubCell"/>
</dbReference>
<evidence type="ECO:0000256" key="3">
    <source>
        <dbReference type="ARBA" id="ARBA00022475"/>
    </source>
</evidence>
<dbReference type="KEGG" id="sxn:IAG42_35075"/>
<dbReference type="Proteomes" id="UP000516428">
    <property type="component" value="Chromosome"/>
</dbReference>
<keyword evidence="6" id="KW-0805">Transcription regulation</keyword>
<keyword evidence="14" id="KW-1185">Reference proteome</keyword>
<accession>A0A7H1BHV9</accession>
<evidence type="ECO:0000256" key="2">
    <source>
        <dbReference type="ARBA" id="ARBA00004236"/>
    </source>
</evidence>
<reference evidence="13 14" key="1">
    <citation type="submission" date="2020-09" db="EMBL/GenBank/DDBJ databases">
        <title>A novel species.</title>
        <authorList>
            <person name="Gao J."/>
        </authorList>
    </citation>
    <scope>NUCLEOTIDE SEQUENCE [LARGE SCALE GENOMIC DNA]</scope>
    <source>
        <strain evidence="13 14">CRXT-Y-14</strain>
    </source>
</reference>
<dbReference type="PANTHER" id="PTHR37461">
    <property type="entry name" value="ANTI-SIGMA-K FACTOR RSKA"/>
    <property type="match status" value="1"/>
</dbReference>
<feature type="domain" description="Anti-sigma-K factor RskA N-terminal" evidence="12">
    <location>
        <begin position="6"/>
        <end position="36"/>
    </location>
</feature>
<keyword evidence="3" id="KW-1003">Cell membrane</keyword>
<dbReference type="InterPro" id="IPR051474">
    <property type="entry name" value="Anti-sigma-K/W_factor"/>
</dbReference>
<dbReference type="AlphaFoldDB" id="A0A7H1BHV9"/>
<keyword evidence="7" id="KW-0472">Membrane</keyword>
<evidence type="ECO:0000313" key="13">
    <source>
        <dbReference type="EMBL" id="QNS08314.1"/>
    </source>
</evidence>
<feature type="domain" description="Anti-sigma K factor RskA C-terminal" evidence="11">
    <location>
        <begin position="103"/>
        <end position="242"/>
    </location>
</feature>
<dbReference type="InterPro" id="IPR018764">
    <property type="entry name" value="RskA_C"/>
</dbReference>
<gene>
    <name evidence="13" type="ORF">IAG42_35075</name>
</gene>
<name>A0A7H1BHV9_9ACTN</name>
<keyword evidence="4" id="KW-0812">Transmembrane</keyword>
<dbReference type="RefSeq" id="WP_188340975.1">
    <property type="nucleotide sequence ID" value="NZ_CP061281.1"/>
</dbReference>
<organism evidence="13 14">
    <name type="scientific">Streptomyces xanthii</name>
    <dbReference type="NCBI Taxonomy" id="2768069"/>
    <lineage>
        <taxon>Bacteria</taxon>
        <taxon>Bacillati</taxon>
        <taxon>Actinomycetota</taxon>
        <taxon>Actinomycetes</taxon>
        <taxon>Kitasatosporales</taxon>
        <taxon>Streptomycetaceae</taxon>
        <taxon>Streptomyces</taxon>
    </lineage>
</organism>
<evidence type="ECO:0000256" key="5">
    <source>
        <dbReference type="ARBA" id="ARBA00022989"/>
    </source>
</evidence>
<protein>
    <recommendedName>
        <fullName evidence="10">Regulator of SigK</fullName>
    </recommendedName>
    <alternativeName>
        <fullName evidence="9">Sigma-K anti-sigma factor RskA</fullName>
    </alternativeName>
</protein>
<dbReference type="Gene3D" id="1.10.10.1320">
    <property type="entry name" value="Anti-sigma factor, zinc-finger domain"/>
    <property type="match status" value="1"/>
</dbReference>
<comment type="subcellular location">
    <subcellularLocation>
        <location evidence="2">Cell membrane</location>
    </subcellularLocation>
    <subcellularLocation>
        <location evidence="1">Membrane</location>
        <topology evidence="1">Single-pass membrane protein</topology>
    </subcellularLocation>
</comment>
<keyword evidence="8" id="KW-0804">Transcription</keyword>
<evidence type="ECO:0000256" key="1">
    <source>
        <dbReference type="ARBA" id="ARBA00004167"/>
    </source>
</evidence>
<evidence type="ECO:0000256" key="6">
    <source>
        <dbReference type="ARBA" id="ARBA00023015"/>
    </source>
</evidence>
<evidence type="ECO:0000256" key="4">
    <source>
        <dbReference type="ARBA" id="ARBA00022692"/>
    </source>
</evidence>
<dbReference type="InterPro" id="IPR053877">
    <property type="entry name" value="RskA_N"/>
</dbReference>
<dbReference type="GO" id="GO:0006417">
    <property type="term" value="P:regulation of translation"/>
    <property type="evidence" value="ECO:0007669"/>
    <property type="project" value="TreeGrafter"/>
</dbReference>
<dbReference type="PANTHER" id="PTHR37461:SF1">
    <property type="entry name" value="ANTI-SIGMA-K FACTOR RSKA"/>
    <property type="match status" value="1"/>
</dbReference>